<dbReference type="InParanoid" id="C5KB54"/>
<protein>
    <submittedName>
        <fullName evidence="1">Uncharacterized protein</fullName>
    </submittedName>
</protein>
<name>C5KB54_PERM5</name>
<reference evidence="1 2" key="1">
    <citation type="submission" date="2008-07" db="EMBL/GenBank/DDBJ databases">
        <authorList>
            <person name="El-Sayed N."/>
            <person name="Caler E."/>
            <person name="Inman J."/>
            <person name="Amedeo P."/>
            <person name="Hass B."/>
            <person name="Wortman J."/>
        </authorList>
    </citation>
    <scope>NUCLEOTIDE SEQUENCE [LARGE SCALE GENOMIC DNA]</scope>
    <source>
        <strain evidence="2">ATCC 50983 / TXsc</strain>
    </source>
</reference>
<organism evidence="2">
    <name type="scientific">Perkinsus marinus (strain ATCC 50983 / TXsc)</name>
    <dbReference type="NCBI Taxonomy" id="423536"/>
    <lineage>
        <taxon>Eukaryota</taxon>
        <taxon>Sar</taxon>
        <taxon>Alveolata</taxon>
        <taxon>Perkinsozoa</taxon>
        <taxon>Perkinsea</taxon>
        <taxon>Perkinsida</taxon>
        <taxon>Perkinsidae</taxon>
        <taxon>Perkinsus</taxon>
    </lineage>
</organism>
<sequence>MPRGLSNLAVDLAAVNNSLPVNWKGMLDIKYMICEFIGTRDPMGLSWKAPPKPKRPEDEWWRENALKHATAITDPLTKSYYDLDVCEMSGCGHLLEYSDTDDSECIVRACLAERGIGGHDDLETWVVDKLVLYENLFYVALVNYDRKTTEFSKLTRDEFGVSEVAKLEGVALNFSVLRKSDGKLRIAAITQIRRPLAESIADDGDDDLDDALEFHVTEIHVLDEDSCWMRLPTWPLVFSRYVEIHLVTPEVALLADYVPCSDRKGRQELALLRLVTEGDLRVEQLSRIRLDGWSRGFSLSPCASLVMMWLEPKEEECTVCLDY</sequence>
<dbReference type="EMBL" id="GG671811">
    <property type="protein sequence ID" value="EER18380.1"/>
    <property type="molecule type" value="Genomic_DNA"/>
</dbReference>
<evidence type="ECO:0000313" key="2">
    <source>
        <dbReference type="Proteomes" id="UP000007800"/>
    </source>
</evidence>
<dbReference type="Proteomes" id="UP000007800">
    <property type="component" value="Unassembled WGS sequence"/>
</dbReference>
<dbReference type="GeneID" id="9049186"/>
<dbReference type="AlphaFoldDB" id="C5KB54"/>
<dbReference type="OrthoDB" id="10406917at2759"/>
<gene>
    <name evidence="1" type="ORF">Pmar_PMAR005291</name>
</gene>
<dbReference type="RefSeq" id="XP_002786584.1">
    <property type="nucleotide sequence ID" value="XM_002786538.1"/>
</dbReference>
<keyword evidence="2" id="KW-1185">Reference proteome</keyword>
<evidence type="ECO:0000313" key="1">
    <source>
        <dbReference type="EMBL" id="EER18380.1"/>
    </source>
</evidence>
<proteinExistence type="predicted"/>
<accession>C5KB54</accession>